<dbReference type="AlphaFoldDB" id="A0A1I6EE76"/>
<dbReference type="InterPro" id="IPR011033">
    <property type="entry name" value="PRC_barrel-like_sf"/>
</dbReference>
<accession>A0A1I6EE76</accession>
<dbReference type="SUPFAM" id="SSF50346">
    <property type="entry name" value="PRC-barrel domain"/>
    <property type="match status" value="1"/>
</dbReference>
<dbReference type="InterPro" id="IPR014238">
    <property type="entry name" value="Spore_YlmC/YmxH"/>
</dbReference>
<dbReference type="OrthoDB" id="6024937at2"/>
<feature type="domain" description="PRC-barrel" evidence="1">
    <location>
        <begin position="2"/>
        <end position="82"/>
    </location>
</feature>
<reference evidence="3" key="1">
    <citation type="submission" date="2016-10" db="EMBL/GenBank/DDBJ databases">
        <authorList>
            <person name="Varghese N."/>
            <person name="Submissions S."/>
        </authorList>
    </citation>
    <scope>NUCLEOTIDE SEQUENCE [LARGE SCALE GENOMIC DNA]</scope>
    <source>
        <strain evidence="3">DSM 3669</strain>
    </source>
</reference>
<dbReference type="RefSeq" id="WP_092487182.1">
    <property type="nucleotide sequence ID" value="NZ_FOYM01000037.1"/>
</dbReference>
<dbReference type="Gene3D" id="2.30.30.240">
    <property type="entry name" value="PRC-barrel domain"/>
    <property type="match status" value="1"/>
</dbReference>
<dbReference type="Proteomes" id="UP000199584">
    <property type="component" value="Unassembled WGS sequence"/>
</dbReference>
<name>A0A1I6EE76_9FIRM</name>
<dbReference type="PANTHER" id="PTHR40061:SF1">
    <property type="entry name" value="SPORULATION PROTEIN YLMC-RELATED"/>
    <property type="match status" value="1"/>
</dbReference>
<gene>
    <name evidence="2" type="ORF">SAMN05660706_13714</name>
</gene>
<dbReference type="Pfam" id="PF05239">
    <property type="entry name" value="PRC"/>
    <property type="match status" value="1"/>
</dbReference>
<protein>
    <submittedName>
        <fullName evidence="2">Sporulation protein, YlmC/YmxH family</fullName>
    </submittedName>
</protein>
<evidence type="ECO:0000313" key="2">
    <source>
        <dbReference type="EMBL" id="SFR15828.1"/>
    </source>
</evidence>
<keyword evidence="3" id="KW-1185">Reference proteome</keyword>
<dbReference type="InterPro" id="IPR027275">
    <property type="entry name" value="PRC-brl_dom"/>
</dbReference>
<evidence type="ECO:0000313" key="3">
    <source>
        <dbReference type="Proteomes" id="UP000199584"/>
    </source>
</evidence>
<proteinExistence type="predicted"/>
<dbReference type="EMBL" id="FOYM01000037">
    <property type="protein sequence ID" value="SFR15828.1"/>
    <property type="molecule type" value="Genomic_DNA"/>
</dbReference>
<sequence>MVKISDLRMREVINIADGRRLGPIKDIDINLEEGRINAIILPGHGGGGGRFMGFLGREEEIVVPWQKIRKIGIDVILVDLSYSVRGAELHGGVKETW</sequence>
<organism evidence="2 3">
    <name type="scientific">Desulfoscipio geothermicus DSM 3669</name>
    <dbReference type="NCBI Taxonomy" id="1121426"/>
    <lineage>
        <taxon>Bacteria</taxon>
        <taxon>Bacillati</taxon>
        <taxon>Bacillota</taxon>
        <taxon>Clostridia</taxon>
        <taxon>Eubacteriales</taxon>
        <taxon>Desulfallaceae</taxon>
        <taxon>Desulfoscipio</taxon>
    </lineage>
</organism>
<dbReference type="NCBIfam" id="TIGR02888">
    <property type="entry name" value="spore_YlmC_YmxH"/>
    <property type="match status" value="1"/>
</dbReference>
<evidence type="ECO:0000259" key="1">
    <source>
        <dbReference type="Pfam" id="PF05239"/>
    </source>
</evidence>
<dbReference type="PANTHER" id="PTHR40061">
    <property type="entry name" value="SPORULATION PROTEIN YLMC-RELATED"/>
    <property type="match status" value="1"/>
</dbReference>
<dbReference type="STRING" id="39060.SAMN05660706_13714"/>